<feature type="transmembrane region" description="Helical" evidence="1">
    <location>
        <begin position="113"/>
        <end position="132"/>
    </location>
</feature>
<keyword evidence="3" id="KW-1185">Reference proteome</keyword>
<name>A0ABT4PES6_9BACT</name>
<evidence type="ECO:0000313" key="2">
    <source>
        <dbReference type="EMBL" id="MCZ8371538.1"/>
    </source>
</evidence>
<gene>
    <name evidence="2" type="ORF">O6P32_02310</name>
</gene>
<keyword evidence="1" id="KW-0812">Transmembrane</keyword>
<organism evidence="2 3">
    <name type="scientific">Phocaeicola acetigenes</name>
    <dbReference type="NCBI Taxonomy" id="3016083"/>
    <lineage>
        <taxon>Bacteria</taxon>
        <taxon>Pseudomonadati</taxon>
        <taxon>Bacteroidota</taxon>
        <taxon>Bacteroidia</taxon>
        <taxon>Bacteroidales</taxon>
        <taxon>Bacteroidaceae</taxon>
        <taxon>Phocaeicola</taxon>
    </lineage>
</organism>
<evidence type="ECO:0000256" key="1">
    <source>
        <dbReference type="SAM" id="Phobius"/>
    </source>
</evidence>
<keyword evidence="1" id="KW-0472">Membrane</keyword>
<feature type="transmembrane region" description="Helical" evidence="1">
    <location>
        <begin position="85"/>
        <end position="101"/>
    </location>
</feature>
<dbReference type="EMBL" id="JAPZVM010000001">
    <property type="protein sequence ID" value="MCZ8371538.1"/>
    <property type="molecule type" value="Genomic_DNA"/>
</dbReference>
<sequence length="382" mass="44802">MSKYILPYEKAARIQTVVCGLLFSVFSFVYLYVFQRDILEAVHFSLAHGKTHFAPMASAVVITFILILLRWGVNSLLGLKGIVRSVAYFPSFLILGALTDISRDIYMDSYRGYWLWLLPLILLVFIGTAYFLRRIFRVQLNKEYSFMTLMNSNLIILLVWALMTVGIGNSDRNFHHELAVERCLRAKKYEDALKVGERSLEATRTLTALRAYALAHVGQMGDRLFAYPQYYKSEGLFFSGDSLHDLRYTNDSIYHYLGARPYENESKLPFLQHICDREIGKYTSLDYYLSALLLDKKLKDFAGAMCEFYEENTRIPRYYQEALVMYQSTHPEYTCLATDSTIVQRFDAYKTRQKDFASPVEEENRMRREFGDTYWWYYDYQK</sequence>
<feature type="transmembrane region" description="Helical" evidence="1">
    <location>
        <begin position="144"/>
        <end position="163"/>
    </location>
</feature>
<evidence type="ECO:0000313" key="3">
    <source>
        <dbReference type="Proteomes" id="UP001141933"/>
    </source>
</evidence>
<dbReference type="RefSeq" id="WP_269876554.1">
    <property type="nucleotide sequence ID" value="NZ_JAPZVM010000001.1"/>
</dbReference>
<feature type="transmembrane region" description="Helical" evidence="1">
    <location>
        <begin position="12"/>
        <end position="33"/>
    </location>
</feature>
<dbReference type="Pfam" id="PF19529">
    <property type="entry name" value="DUF6057"/>
    <property type="match status" value="2"/>
</dbReference>
<keyword evidence="1" id="KW-1133">Transmembrane helix</keyword>
<dbReference type="Proteomes" id="UP001141933">
    <property type="component" value="Unassembled WGS sequence"/>
</dbReference>
<comment type="caution">
    <text evidence="2">The sequence shown here is derived from an EMBL/GenBank/DDBJ whole genome shotgun (WGS) entry which is preliminary data.</text>
</comment>
<accession>A0ABT4PES6</accession>
<proteinExistence type="predicted"/>
<dbReference type="InterPro" id="IPR045692">
    <property type="entry name" value="DUF6057"/>
</dbReference>
<reference evidence="2" key="1">
    <citation type="submission" date="2022-12" db="EMBL/GenBank/DDBJ databases">
        <title>Phocaeicola acetigenes sp. nov., isolated feces from a healthy human.</title>
        <authorList>
            <person name="Do H."/>
            <person name="Ha Y.B."/>
            <person name="Kim J.-S."/>
            <person name="Suh M.K."/>
            <person name="Kim H.S."/>
            <person name="Lee J.-S."/>
        </authorList>
    </citation>
    <scope>NUCLEOTIDE SEQUENCE</scope>
    <source>
        <strain evidence="2">KGMB11183</strain>
    </source>
</reference>
<feature type="transmembrane region" description="Helical" evidence="1">
    <location>
        <begin position="53"/>
        <end position="73"/>
    </location>
</feature>
<protein>
    <submittedName>
        <fullName evidence="2">DUF6057 family protein</fullName>
    </submittedName>
</protein>